<keyword evidence="3" id="KW-1185">Reference proteome</keyword>
<evidence type="ECO:0000313" key="2">
    <source>
        <dbReference type="EMBL" id="MBD2776034.1"/>
    </source>
</evidence>
<gene>
    <name evidence="2" type="ORF">ICL16_29235</name>
</gene>
<evidence type="ECO:0000313" key="3">
    <source>
        <dbReference type="Proteomes" id="UP000629098"/>
    </source>
</evidence>
<evidence type="ECO:0000256" key="1">
    <source>
        <dbReference type="SAM" id="Phobius"/>
    </source>
</evidence>
<dbReference type="Proteomes" id="UP000629098">
    <property type="component" value="Unassembled WGS sequence"/>
</dbReference>
<name>A0A8J6XHK4_9CYAN</name>
<keyword evidence="1" id="KW-1133">Transmembrane helix</keyword>
<accession>A0A8J6XHK4</accession>
<proteinExistence type="predicted"/>
<dbReference type="RefSeq" id="WP_190835088.1">
    <property type="nucleotide sequence ID" value="NZ_CAWPPI010000086.1"/>
</dbReference>
<dbReference type="EMBL" id="JACXAE010000086">
    <property type="protein sequence ID" value="MBD2776034.1"/>
    <property type="molecule type" value="Genomic_DNA"/>
</dbReference>
<comment type="caution">
    <text evidence="2">The sequence shown here is derived from an EMBL/GenBank/DDBJ whole genome shotgun (WGS) entry which is preliminary data.</text>
</comment>
<sequence length="61" mass="6725">MNSHTTTANDERNTHRLADIVGTAIALLTLILPVLIIAHYSPSNVQSNHQPVTYSLRISED</sequence>
<keyword evidence="1" id="KW-0472">Membrane</keyword>
<protein>
    <submittedName>
        <fullName evidence="2">Uncharacterized protein</fullName>
    </submittedName>
</protein>
<feature type="transmembrane region" description="Helical" evidence="1">
    <location>
        <begin position="20"/>
        <end position="40"/>
    </location>
</feature>
<dbReference type="AlphaFoldDB" id="A0A8J6XHK4"/>
<organism evidence="2 3">
    <name type="scientific">Iningainema tapete BLCC-T55</name>
    <dbReference type="NCBI Taxonomy" id="2748662"/>
    <lineage>
        <taxon>Bacteria</taxon>
        <taxon>Bacillati</taxon>
        <taxon>Cyanobacteriota</taxon>
        <taxon>Cyanophyceae</taxon>
        <taxon>Nostocales</taxon>
        <taxon>Scytonemataceae</taxon>
        <taxon>Iningainema tapete</taxon>
    </lineage>
</organism>
<keyword evidence="1" id="KW-0812">Transmembrane</keyword>
<reference evidence="2" key="1">
    <citation type="submission" date="2020-09" db="EMBL/GenBank/DDBJ databases">
        <title>Iningainema tapete sp. nov. (Scytonemataceae, Cyanobacteria) from greenhouses in central Florida (USA) produces two types of nodularin with biosynthetic potential for microcystin-LR and anabaenopeptins.</title>
        <authorList>
            <person name="Berthold D.E."/>
            <person name="Lefler F.W."/>
            <person name="Huang I.-S."/>
            <person name="Abdulla H."/>
            <person name="Zimba P.V."/>
            <person name="Laughinghouse H.D. IV."/>
        </authorList>
    </citation>
    <scope>NUCLEOTIDE SEQUENCE</scope>
    <source>
        <strain evidence="2">BLCCT55</strain>
    </source>
</reference>